<dbReference type="CDD" id="cd05379">
    <property type="entry name" value="CAP_bacterial"/>
    <property type="match status" value="1"/>
</dbReference>
<feature type="compositionally biased region" description="Polar residues" evidence="1">
    <location>
        <begin position="26"/>
        <end position="41"/>
    </location>
</feature>
<evidence type="ECO:0000313" key="4">
    <source>
        <dbReference type="Proteomes" id="UP000255417"/>
    </source>
</evidence>
<proteinExistence type="predicted"/>
<dbReference type="InterPro" id="IPR001677">
    <property type="entry name" value="TbpB_B_D"/>
</dbReference>
<gene>
    <name evidence="3" type="ORF">NCTC12872_00201</name>
</gene>
<sequence length="514" mass="57038">MKIKLFTLSVVALLTACGSGSGSSSQDNSPNVAPSNAASHSDNSRKEENIPNIGKPQNSSNTSKSEESKNESEIVKSEEKPKKENSINVEEILNDKNDISEAEIEKPHSNEAAIDKKDFIIASPSMVSSSLWNSKSDKKIAALSAYDKAQVLKVLEKTNEYRKAVGKKPLVWDEKLAAYAQMRSQELVQHYSHTRPNGTESYSEIQITAGSVGENIAAGQGNAEEVSLGWKNSAGHYQNIISDHFDKIGIGFVRVPNKSDPQGYTYYWTQTFAGGNAESSYTFDKNHQPKEPEVINLLGKNIVLLDGNKLQLENGQEIVSNASKAYKERRLAHSIYSKSLQFSDDSFRAILQDPTKANFVYQTFGEIVDSNQAPVQYVNIGKPTVPDNIDIMEATYKGASLGSVRQGEHYYADVTATIRDKKMDVSLSNTRFDYKGEGEVYIFTPDSIQGRGLNFTEKNMQWNSANKRFEKQDDQGNHIFSHFYGPKGEEIGGQFSRDVEKLGRYNGVFGAKKQ</sequence>
<dbReference type="PANTHER" id="PTHR31157">
    <property type="entry name" value="SCP DOMAIN-CONTAINING PROTEIN"/>
    <property type="match status" value="1"/>
</dbReference>
<dbReference type="Gene3D" id="3.40.33.10">
    <property type="entry name" value="CAP"/>
    <property type="match status" value="1"/>
</dbReference>
<accession>A0A379C7V5</accession>
<name>A0A379C7V5_9PAST</name>
<dbReference type="Gene3D" id="2.40.160.90">
    <property type="match status" value="1"/>
</dbReference>
<reference evidence="3 4" key="1">
    <citation type="submission" date="2018-06" db="EMBL/GenBank/DDBJ databases">
        <authorList>
            <consortium name="Pathogen Informatics"/>
            <person name="Doyle S."/>
        </authorList>
    </citation>
    <scope>NUCLEOTIDE SEQUENCE [LARGE SCALE GENOMIC DNA]</scope>
    <source>
        <strain evidence="3 4">NCTC12872</strain>
    </source>
</reference>
<dbReference type="InterPro" id="IPR014044">
    <property type="entry name" value="CAP_dom"/>
</dbReference>
<evidence type="ECO:0000259" key="2">
    <source>
        <dbReference type="SMART" id="SM00198"/>
    </source>
</evidence>
<feature type="region of interest" description="Disordered" evidence="1">
    <location>
        <begin position="18"/>
        <end position="88"/>
    </location>
</feature>
<protein>
    <submittedName>
        <fullName evidence="3">Uncharacterized protein, YkwD family</fullName>
    </submittedName>
</protein>
<dbReference type="RefSeq" id="WP_172460343.1">
    <property type="nucleotide sequence ID" value="NZ_LWIF01000001.1"/>
</dbReference>
<dbReference type="PANTHER" id="PTHR31157:SF1">
    <property type="entry name" value="SCP DOMAIN-CONTAINING PROTEIN"/>
    <property type="match status" value="1"/>
</dbReference>
<keyword evidence="4" id="KW-1185">Reference proteome</keyword>
<dbReference type="InterPro" id="IPR011250">
    <property type="entry name" value="OMP/PagP_B-barrel"/>
</dbReference>
<evidence type="ECO:0000256" key="1">
    <source>
        <dbReference type="SAM" id="MobiDB-lite"/>
    </source>
</evidence>
<dbReference type="SUPFAM" id="SSF55797">
    <property type="entry name" value="PR-1-like"/>
    <property type="match status" value="1"/>
</dbReference>
<dbReference type="Pfam" id="PF01298">
    <property type="entry name" value="TbpB_B_D"/>
    <property type="match status" value="1"/>
</dbReference>
<dbReference type="InterPro" id="IPR035940">
    <property type="entry name" value="CAP_sf"/>
</dbReference>
<dbReference type="Pfam" id="PF00188">
    <property type="entry name" value="CAP"/>
    <property type="match status" value="1"/>
</dbReference>
<dbReference type="EMBL" id="UGTA01000001">
    <property type="protein sequence ID" value="SUB58249.1"/>
    <property type="molecule type" value="Genomic_DNA"/>
</dbReference>
<dbReference type="Proteomes" id="UP000255417">
    <property type="component" value="Unassembled WGS sequence"/>
</dbReference>
<dbReference type="SMART" id="SM00198">
    <property type="entry name" value="SCP"/>
    <property type="match status" value="1"/>
</dbReference>
<feature type="domain" description="SCP" evidence="2">
    <location>
        <begin position="149"/>
        <end position="267"/>
    </location>
</feature>
<dbReference type="PROSITE" id="PS51257">
    <property type="entry name" value="PROKAR_LIPOPROTEIN"/>
    <property type="match status" value="1"/>
</dbReference>
<dbReference type="AlphaFoldDB" id="A0A379C7V5"/>
<feature type="compositionally biased region" description="Basic and acidic residues" evidence="1">
    <location>
        <begin position="64"/>
        <end position="85"/>
    </location>
</feature>
<organism evidence="3 4">
    <name type="scientific">Phocoenobacter uteri</name>
    <dbReference type="NCBI Taxonomy" id="146806"/>
    <lineage>
        <taxon>Bacteria</taxon>
        <taxon>Pseudomonadati</taxon>
        <taxon>Pseudomonadota</taxon>
        <taxon>Gammaproteobacteria</taxon>
        <taxon>Pasteurellales</taxon>
        <taxon>Pasteurellaceae</taxon>
        <taxon>Phocoenobacter</taxon>
    </lineage>
</organism>
<evidence type="ECO:0000313" key="3">
    <source>
        <dbReference type="EMBL" id="SUB58249.1"/>
    </source>
</evidence>
<dbReference type="SUPFAM" id="SSF56925">
    <property type="entry name" value="OMPA-like"/>
    <property type="match status" value="1"/>
</dbReference>